<protein>
    <submittedName>
        <fullName evidence="1">Uncharacterized protein</fullName>
    </submittedName>
</protein>
<dbReference type="InterPro" id="IPR027417">
    <property type="entry name" value="P-loop_NTPase"/>
</dbReference>
<evidence type="ECO:0000313" key="1">
    <source>
        <dbReference type="EMBL" id="KAK9142539.1"/>
    </source>
</evidence>
<dbReference type="AlphaFoldDB" id="A0AAP0PH08"/>
<organism evidence="1 2">
    <name type="scientific">Stephania yunnanensis</name>
    <dbReference type="NCBI Taxonomy" id="152371"/>
    <lineage>
        <taxon>Eukaryota</taxon>
        <taxon>Viridiplantae</taxon>
        <taxon>Streptophyta</taxon>
        <taxon>Embryophyta</taxon>
        <taxon>Tracheophyta</taxon>
        <taxon>Spermatophyta</taxon>
        <taxon>Magnoliopsida</taxon>
        <taxon>Ranunculales</taxon>
        <taxon>Menispermaceae</taxon>
        <taxon>Menispermoideae</taxon>
        <taxon>Cissampelideae</taxon>
        <taxon>Stephania</taxon>
    </lineage>
</organism>
<name>A0AAP0PH08_9MAGN</name>
<sequence>MTTSTAMWTTKMYCLFSPSFDIPRVRLTIRGRRPRLGRLENPDLHWFAEVAMDFTHLHSIWRLGCYSLAVLIRLAEIVSMVLWFCVELAVVSADLSIVDLDVPFNLAFSVAAMMNTYANLEVVRVQNLPRRGIGVHHAGLLPIIKEVVEMFFCRGVIKERLPGHSAKELRCGSKRQSSRHIMSPDTDYHILSLREEKSALETVKFNLRWKRVFISVSVWVAFLLL</sequence>
<dbReference type="Proteomes" id="UP001420932">
    <property type="component" value="Unassembled WGS sequence"/>
</dbReference>
<accession>A0AAP0PH08</accession>
<keyword evidence="2" id="KW-1185">Reference proteome</keyword>
<comment type="caution">
    <text evidence="1">The sequence shown here is derived from an EMBL/GenBank/DDBJ whole genome shotgun (WGS) entry which is preliminary data.</text>
</comment>
<dbReference type="EMBL" id="JBBNAF010000005">
    <property type="protein sequence ID" value="KAK9142539.1"/>
    <property type="molecule type" value="Genomic_DNA"/>
</dbReference>
<reference evidence="1 2" key="1">
    <citation type="submission" date="2024-01" db="EMBL/GenBank/DDBJ databases">
        <title>Genome assemblies of Stephania.</title>
        <authorList>
            <person name="Yang L."/>
        </authorList>
    </citation>
    <scope>NUCLEOTIDE SEQUENCE [LARGE SCALE GENOMIC DNA]</scope>
    <source>
        <strain evidence="1">YNDBR</strain>
        <tissue evidence="1">Leaf</tissue>
    </source>
</reference>
<dbReference type="Gene3D" id="3.40.50.300">
    <property type="entry name" value="P-loop containing nucleotide triphosphate hydrolases"/>
    <property type="match status" value="1"/>
</dbReference>
<proteinExistence type="predicted"/>
<gene>
    <name evidence="1" type="ORF">Syun_011939</name>
</gene>
<evidence type="ECO:0000313" key="2">
    <source>
        <dbReference type="Proteomes" id="UP001420932"/>
    </source>
</evidence>